<dbReference type="InterPro" id="IPR003695">
    <property type="entry name" value="Ppx_GppA_N"/>
</dbReference>
<sequence>MDQNNLLAAVDLGSNSFRLSIGRIVQREGISQIYAQDRLKETVRLAAGLDENMILSEEAIARAIAVLERFGDRIENFPPDRVRVVATNTFRVARNIKEFLPRAEAALGYPIEVVAGHEEARLVFSGVAHELPPSDEKRLVIDIGGGSTEFIIGQNLEPKLMQSLSMGCVSFTKAYFPEGAVTAEGFAHAEIAARKELEAISKQFQRMGWAEAYGSSGTAKALVATLEESGFSEKGITLDGMQKLKKVLIRYGSAKAPELKGLKIDRMEVLPAGLSIMISAFKELKIERMLQGEGALRVGVLYDMLGRQAAVDKRDESVKQFIRRYHIDIKQATRVKQLSLQFFDQLKLEDPLASELRQALGWAADLHEVGLSISQNAYHKHTAYVLGNADMPGFSKADQSILSLLTLGHQGRLDKINSHTPTRNQWLALLCLRLAALFLRRRQLINPEILRLEVDGKTVSVIISSKWLAHHPLTQYSLKLEASEWKQADANLTFKVVPA</sequence>
<gene>
    <name evidence="8" type="primary">ppx</name>
    <name evidence="8" type="ORF">GCM10011450_23150</name>
</gene>
<comment type="catalytic activity">
    <reaction evidence="5">
        <text>[phosphate](n) + H2O = [phosphate](n-1) + phosphate + H(+)</text>
        <dbReference type="Rhea" id="RHEA:21528"/>
        <dbReference type="Rhea" id="RHEA-COMP:9859"/>
        <dbReference type="Rhea" id="RHEA-COMP:14279"/>
        <dbReference type="ChEBI" id="CHEBI:15377"/>
        <dbReference type="ChEBI" id="CHEBI:15378"/>
        <dbReference type="ChEBI" id="CHEBI:16838"/>
        <dbReference type="ChEBI" id="CHEBI:43474"/>
        <dbReference type="EC" id="3.6.1.11"/>
    </reaction>
</comment>
<feature type="domain" description="Ppx/GppA phosphatase C-terminal" evidence="7">
    <location>
        <begin position="314"/>
        <end position="481"/>
    </location>
</feature>
<dbReference type="InterPro" id="IPR050273">
    <property type="entry name" value="GppA/Ppx_hydrolase"/>
</dbReference>
<protein>
    <recommendedName>
        <fullName evidence="3">Exopolyphosphatase</fullName>
        <ecNumber evidence="2">3.6.1.11</ecNumber>
    </recommendedName>
</protein>
<dbReference type="EMBL" id="BMYS01000018">
    <property type="protein sequence ID" value="GGW92384.1"/>
    <property type="molecule type" value="Genomic_DNA"/>
</dbReference>
<proteinExistence type="inferred from homology"/>
<organism evidence="8 9">
    <name type="scientific">Advenella faeciporci</name>
    <dbReference type="NCBI Taxonomy" id="797535"/>
    <lineage>
        <taxon>Bacteria</taxon>
        <taxon>Pseudomonadati</taxon>
        <taxon>Pseudomonadota</taxon>
        <taxon>Betaproteobacteria</taxon>
        <taxon>Burkholderiales</taxon>
        <taxon>Alcaligenaceae</taxon>
    </lineage>
</organism>
<dbReference type="PANTHER" id="PTHR30005:SF0">
    <property type="entry name" value="RETROGRADE REGULATION PROTEIN 2"/>
    <property type="match status" value="1"/>
</dbReference>
<evidence type="ECO:0000256" key="3">
    <source>
        <dbReference type="ARBA" id="ARBA00020416"/>
    </source>
</evidence>
<dbReference type="SUPFAM" id="SSF53067">
    <property type="entry name" value="Actin-like ATPase domain"/>
    <property type="match status" value="2"/>
</dbReference>
<dbReference type="PIRSF" id="PIRSF001267">
    <property type="entry name" value="Pyrophosphatase_GppA_Ppx"/>
    <property type="match status" value="1"/>
</dbReference>
<accession>A0A918MZH5</accession>
<keyword evidence="4" id="KW-0378">Hydrolase</keyword>
<dbReference type="InterPro" id="IPR022371">
    <property type="entry name" value="Exopolyphosphatase"/>
</dbReference>
<dbReference type="Gene3D" id="3.30.420.150">
    <property type="entry name" value="Exopolyphosphatase. Domain 2"/>
    <property type="match status" value="1"/>
</dbReference>
<comment type="caution">
    <text evidence="8">The sequence shown here is derived from an EMBL/GenBank/DDBJ whole genome shotgun (WGS) entry which is preliminary data.</text>
</comment>
<dbReference type="RefSeq" id="WP_189385658.1">
    <property type="nucleotide sequence ID" value="NZ_BAABFY010000012.1"/>
</dbReference>
<dbReference type="GO" id="GO:0006793">
    <property type="term" value="P:phosphorus metabolic process"/>
    <property type="evidence" value="ECO:0007669"/>
    <property type="project" value="InterPro"/>
</dbReference>
<dbReference type="Gene3D" id="3.30.420.40">
    <property type="match status" value="1"/>
</dbReference>
<evidence type="ECO:0000259" key="7">
    <source>
        <dbReference type="Pfam" id="PF21447"/>
    </source>
</evidence>
<dbReference type="SUPFAM" id="SSF109604">
    <property type="entry name" value="HD-domain/PDEase-like"/>
    <property type="match status" value="1"/>
</dbReference>
<dbReference type="Pfam" id="PF02541">
    <property type="entry name" value="Ppx-GppA"/>
    <property type="match status" value="1"/>
</dbReference>
<dbReference type="InterPro" id="IPR048950">
    <property type="entry name" value="Ppx_GppA_C"/>
</dbReference>
<feature type="domain" description="Ppx/GppA phosphatase N-terminal" evidence="6">
    <location>
        <begin position="33"/>
        <end position="307"/>
    </location>
</feature>
<evidence type="ECO:0000256" key="4">
    <source>
        <dbReference type="ARBA" id="ARBA00022801"/>
    </source>
</evidence>
<dbReference type="EC" id="3.6.1.11" evidence="2"/>
<keyword evidence="9" id="KW-1185">Reference proteome</keyword>
<evidence type="ECO:0000256" key="1">
    <source>
        <dbReference type="ARBA" id="ARBA00007125"/>
    </source>
</evidence>
<dbReference type="NCBIfam" id="TIGR03706">
    <property type="entry name" value="exo_poly_only"/>
    <property type="match status" value="1"/>
</dbReference>
<dbReference type="Proteomes" id="UP000608345">
    <property type="component" value="Unassembled WGS sequence"/>
</dbReference>
<evidence type="ECO:0000259" key="6">
    <source>
        <dbReference type="Pfam" id="PF02541"/>
    </source>
</evidence>
<dbReference type="PANTHER" id="PTHR30005">
    <property type="entry name" value="EXOPOLYPHOSPHATASE"/>
    <property type="match status" value="1"/>
</dbReference>
<dbReference type="InterPro" id="IPR030673">
    <property type="entry name" value="PyroPPase_GppA_Ppx"/>
</dbReference>
<evidence type="ECO:0000256" key="2">
    <source>
        <dbReference type="ARBA" id="ARBA00012451"/>
    </source>
</evidence>
<dbReference type="InterPro" id="IPR043129">
    <property type="entry name" value="ATPase_NBD"/>
</dbReference>
<evidence type="ECO:0000313" key="8">
    <source>
        <dbReference type="EMBL" id="GGW92384.1"/>
    </source>
</evidence>
<dbReference type="Gene3D" id="1.10.3210.10">
    <property type="entry name" value="Hypothetical protein af1432"/>
    <property type="match status" value="1"/>
</dbReference>
<reference evidence="8" key="1">
    <citation type="journal article" date="2014" name="Int. J. Syst. Evol. Microbiol.">
        <title>Complete genome sequence of Corynebacterium casei LMG S-19264T (=DSM 44701T), isolated from a smear-ripened cheese.</title>
        <authorList>
            <consortium name="US DOE Joint Genome Institute (JGI-PGF)"/>
            <person name="Walter F."/>
            <person name="Albersmeier A."/>
            <person name="Kalinowski J."/>
            <person name="Ruckert C."/>
        </authorList>
    </citation>
    <scope>NUCLEOTIDE SEQUENCE</scope>
    <source>
        <strain evidence="8">KCTC 23732</strain>
    </source>
</reference>
<dbReference type="FunFam" id="3.30.420.150:FF:000001">
    <property type="entry name" value="Guanosine-5'-triphosphate,3'-diphosphate pyrophosphatase"/>
    <property type="match status" value="1"/>
</dbReference>
<dbReference type="AlphaFoldDB" id="A0A918MZH5"/>
<dbReference type="FunFam" id="3.30.420.40:FF:000023">
    <property type="entry name" value="Guanosine-5'-triphosphate,3'-diphosphate pyrophosphatase"/>
    <property type="match status" value="1"/>
</dbReference>
<evidence type="ECO:0000256" key="5">
    <source>
        <dbReference type="ARBA" id="ARBA00047607"/>
    </source>
</evidence>
<dbReference type="Pfam" id="PF21447">
    <property type="entry name" value="Ppx-GppA_III"/>
    <property type="match status" value="1"/>
</dbReference>
<reference evidence="8" key="2">
    <citation type="submission" date="2020-09" db="EMBL/GenBank/DDBJ databases">
        <authorList>
            <person name="Sun Q."/>
            <person name="Kim S."/>
        </authorList>
    </citation>
    <scope>NUCLEOTIDE SEQUENCE</scope>
    <source>
        <strain evidence="8">KCTC 23732</strain>
    </source>
</reference>
<comment type="similarity">
    <text evidence="1">Belongs to the GppA/Ppx family.</text>
</comment>
<dbReference type="GO" id="GO:0004309">
    <property type="term" value="F:exopolyphosphatase activity"/>
    <property type="evidence" value="ECO:0007669"/>
    <property type="project" value="UniProtKB-EC"/>
</dbReference>
<name>A0A918MZH5_9BURK</name>
<dbReference type="CDD" id="cd24053">
    <property type="entry name" value="ASKHA_NBD_EcPPX-GppA-like"/>
    <property type="match status" value="1"/>
</dbReference>
<evidence type="ECO:0000313" key="9">
    <source>
        <dbReference type="Proteomes" id="UP000608345"/>
    </source>
</evidence>